<reference evidence="3 4" key="1">
    <citation type="submission" date="2013-07" db="EMBL/GenBank/DDBJ databases">
        <title>Comparative Genomic and Metabolomic Analysis of Twelve Strains of Pseudoalteromonas luteoviolacea.</title>
        <authorList>
            <person name="Vynne N.G."/>
            <person name="Mansson M."/>
            <person name="Gram L."/>
        </authorList>
    </citation>
    <scope>NUCLEOTIDE SEQUENCE [LARGE SCALE GENOMIC DNA]</scope>
    <source>
        <strain evidence="3 4">DSM 6061</strain>
    </source>
</reference>
<dbReference type="PANTHER" id="PTHR42852:SF13">
    <property type="entry name" value="PROTEIN DIPZ"/>
    <property type="match status" value="1"/>
</dbReference>
<feature type="signal peptide" evidence="1">
    <location>
        <begin position="1"/>
        <end position="22"/>
    </location>
</feature>
<organism evidence="3 4">
    <name type="scientific">Pseudoalteromonas luteoviolacea DSM 6061</name>
    <dbReference type="NCBI Taxonomy" id="1365250"/>
    <lineage>
        <taxon>Bacteria</taxon>
        <taxon>Pseudomonadati</taxon>
        <taxon>Pseudomonadota</taxon>
        <taxon>Gammaproteobacteria</taxon>
        <taxon>Alteromonadales</taxon>
        <taxon>Pseudoalteromonadaceae</taxon>
        <taxon>Pseudoalteromonas</taxon>
    </lineage>
</organism>
<dbReference type="Gene3D" id="3.40.30.10">
    <property type="entry name" value="Glutaredoxin"/>
    <property type="match status" value="1"/>
</dbReference>
<dbReference type="InterPro" id="IPR000866">
    <property type="entry name" value="AhpC/TSA"/>
</dbReference>
<dbReference type="InterPro" id="IPR036249">
    <property type="entry name" value="Thioredoxin-like_sf"/>
</dbReference>
<dbReference type="PROSITE" id="PS51257">
    <property type="entry name" value="PROKAR_LIPOPROTEIN"/>
    <property type="match status" value="1"/>
</dbReference>
<dbReference type="GO" id="GO:0016491">
    <property type="term" value="F:oxidoreductase activity"/>
    <property type="evidence" value="ECO:0007669"/>
    <property type="project" value="InterPro"/>
</dbReference>
<evidence type="ECO:0000313" key="3">
    <source>
        <dbReference type="EMBL" id="KZN40252.1"/>
    </source>
</evidence>
<dbReference type="SUPFAM" id="SSF52833">
    <property type="entry name" value="Thioredoxin-like"/>
    <property type="match status" value="1"/>
</dbReference>
<dbReference type="PANTHER" id="PTHR42852">
    <property type="entry name" value="THIOL:DISULFIDE INTERCHANGE PROTEIN DSBE"/>
    <property type="match status" value="1"/>
</dbReference>
<evidence type="ECO:0000256" key="1">
    <source>
        <dbReference type="SAM" id="SignalP"/>
    </source>
</evidence>
<dbReference type="EMBL" id="AUYB01000096">
    <property type="protein sequence ID" value="KZN40252.1"/>
    <property type="molecule type" value="Genomic_DNA"/>
</dbReference>
<evidence type="ECO:0000313" key="4">
    <source>
        <dbReference type="Proteomes" id="UP000076643"/>
    </source>
</evidence>
<feature type="chain" id="PRO_5007882280" description="Alkyl hydroperoxide reductase subunit C/ Thiol specific antioxidant domain-containing protein" evidence="1">
    <location>
        <begin position="23"/>
        <end position="169"/>
    </location>
</feature>
<keyword evidence="4" id="KW-1185">Reference proteome</keyword>
<keyword evidence="1" id="KW-0732">Signal</keyword>
<dbReference type="AlphaFoldDB" id="A0A166XF27"/>
<name>A0A166XF27_9GAMM</name>
<feature type="domain" description="Alkyl hydroperoxide reductase subunit C/ Thiol specific antioxidant" evidence="2">
    <location>
        <begin position="41"/>
        <end position="152"/>
    </location>
</feature>
<comment type="caution">
    <text evidence="3">The sequence shown here is derived from an EMBL/GenBank/DDBJ whole genome shotgun (WGS) entry which is preliminary data.</text>
</comment>
<dbReference type="PATRIC" id="fig|1365250.3.peg.1701"/>
<dbReference type="Proteomes" id="UP000076643">
    <property type="component" value="Unassembled WGS sequence"/>
</dbReference>
<dbReference type="CDD" id="cd02966">
    <property type="entry name" value="TlpA_like_family"/>
    <property type="match status" value="1"/>
</dbReference>
<dbReference type="InterPro" id="IPR050553">
    <property type="entry name" value="Thioredoxin_ResA/DsbE_sf"/>
</dbReference>
<dbReference type="RefSeq" id="WP_063365013.1">
    <property type="nucleotide sequence ID" value="NZ_AQHB01000037.1"/>
</dbReference>
<sequence length="169" mass="18931">MINRRKKIALLTAIGLSLSACGTTDNDAPSQGYETYISDGQPFKHTHFEDISGHPIDLSKIKGNKLIILFATWCSDSKRTFSELNASALINDSSLTILAIGREESPESLAEFAKNYRVKFPLIADEKRQIYSQYANKGVPRLILLDENNRVVKTLIGETENIIEQVTWN</sequence>
<protein>
    <recommendedName>
        <fullName evidence="2">Alkyl hydroperoxide reductase subunit C/ Thiol specific antioxidant domain-containing protein</fullName>
    </recommendedName>
</protein>
<proteinExistence type="predicted"/>
<dbReference type="Pfam" id="PF00578">
    <property type="entry name" value="AhpC-TSA"/>
    <property type="match status" value="1"/>
</dbReference>
<evidence type="ECO:0000259" key="2">
    <source>
        <dbReference type="Pfam" id="PF00578"/>
    </source>
</evidence>
<accession>A0A166XF27</accession>
<dbReference type="GO" id="GO:0016209">
    <property type="term" value="F:antioxidant activity"/>
    <property type="evidence" value="ECO:0007669"/>
    <property type="project" value="InterPro"/>
</dbReference>
<gene>
    <name evidence="3" type="ORF">N475_12355</name>
</gene>